<keyword evidence="4" id="KW-1185">Reference proteome</keyword>
<dbReference type="EMBL" id="AACS02000013">
    <property type="protein sequence ID" value="EAU83522.1"/>
    <property type="molecule type" value="Genomic_DNA"/>
</dbReference>
<reference evidence="3 4" key="1">
    <citation type="journal article" date="2010" name="Proc. Natl. Acad. Sci. U.S.A.">
        <title>Insights into evolution of multicellular fungi from the assembled chromosomes of the mushroom Coprinopsis cinerea (Coprinus cinereus).</title>
        <authorList>
            <person name="Stajich J.E."/>
            <person name="Wilke S.K."/>
            <person name="Ahren D."/>
            <person name="Au C.H."/>
            <person name="Birren B.W."/>
            <person name="Borodovsky M."/>
            <person name="Burns C."/>
            <person name="Canback B."/>
            <person name="Casselton L.A."/>
            <person name="Cheng C.K."/>
            <person name="Deng J."/>
            <person name="Dietrich F.S."/>
            <person name="Fargo D.C."/>
            <person name="Farman M.L."/>
            <person name="Gathman A.C."/>
            <person name="Goldberg J."/>
            <person name="Guigo R."/>
            <person name="Hoegger P.J."/>
            <person name="Hooker J.B."/>
            <person name="Huggins A."/>
            <person name="James T.Y."/>
            <person name="Kamada T."/>
            <person name="Kilaru S."/>
            <person name="Kodira C."/>
            <person name="Kues U."/>
            <person name="Kupfer D."/>
            <person name="Kwan H.S."/>
            <person name="Lomsadze A."/>
            <person name="Li W."/>
            <person name="Lilly W.W."/>
            <person name="Ma L.J."/>
            <person name="Mackey A.J."/>
            <person name="Manning G."/>
            <person name="Martin F."/>
            <person name="Muraguchi H."/>
            <person name="Natvig D.O."/>
            <person name="Palmerini H."/>
            <person name="Ramesh M.A."/>
            <person name="Rehmeyer C.J."/>
            <person name="Roe B.A."/>
            <person name="Shenoy N."/>
            <person name="Stanke M."/>
            <person name="Ter-Hovhannisyan V."/>
            <person name="Tunlid A."/>
            <person name="Velagapudi R."/>
            <person name="Vision T.J."/>
            <person name="Zeng Q."/>
            <person name="Zolan M.E."/>
            <person name="Pukkila P.J."/>
        </authorList>
    </citation>
    <scope>NUCLEOTIDE SEQUENCE [LARGE SCALE GENOMIC DNA]</scope>
    <source>
        <strain evidence="4">Okayama-7 / 130 / ATCC MYA-4618 / FGSC 9003</strain>
    </source>
</reference>
<evidence type="ECO:0000313" key="3">
    <source>
        <dbReference type="EMBL" id="EAU83522.1"/>
    </source>
</evidence>
<feature type="compositionally biased region" description="Acidic residues" evidence="2">
    <location>
        <begin position="433"/>
        <end position="453"/>
    </location>
</feature>
<accession>A8P2J2</accession>
<protein>
    <submittedName>
        <fullName evidence="3">Uncharacterized protein</fullName>
    </submittedName>
</protein>
<sequence>MVPFSTAKTTPLDLAKLKQELPDLSLEVPRKYARMLNTNYVPTASELHEIQAFSSAITSKTQEIASEIASLEGRLSKLKSRQAFLKDAAAPYAALASPFRRFPPELMQSIFIACLPDSRNAVMHRSEAPVLLGRVCSEWRRIVLNTPALWSTLHIVPPNFSADMPELNTIRFRRKREVIETWLGRSGACPLSISFVWFGSDGEAETRLCGELLGLLIQLSKRWKRIELQLPLKMLKPFLGLGREDVPLLEVLSLTDNRSNFEDFDEYVNSVGSGNDNLLGLAHWPEQLQFASEAPSLKSLDLTFFAGAIQIPSTVAWSQLTTLVLESNISFFFKSCEDLILTLGQCSALESCTLKLPLSLVTPMGIQQAGGNVPQTYTPVDSVVTLPELRELCVDGDQHLLGAFHMTTIISNIRAPKLREIAIYGRAGSKEFFDDDGDGDEDDDSSTDADDGSEAPTPASTIALPPNTTSENTTTSQPRPRYSPEPIAGLKKLLIRSGCPLEVLRLESVPLVEKEFLACLRLAPTITTLVIRDYKVRIGLASRGYVHCRNVGDGAGKECMVDRVLKALIVERRGLRGWYNGMEIDVGEGSDPDSVGDDEVHDHSTSSFFPSSPTSSCTMVEDGDTDSDLMSAVSPASTSVEIASDDGHTHLDIIGDKPSLSRVTRIPKEANSRYLHQYQDPLLPNLTSFDFALPCGSQELFCAFVESRFLPDEAFDLPPTGIQQIVDVPVVRNSNSSSSFERTWVGVEGVDANPPFFPPELTDLEEEYIPPSVVELDEPPNRSELAALPFPMSISPGRQKNRHLPFEITEPLSSPPSIARLSSVKCAFTAQENGIIRERLARLREMGLDIGVTFHTPLSDEVTPSPWTGVEGLL</sequence>
<feature type="compositionally biased region" description="Low complexity" evidence="2">
    <location>
        <begin position="465"/>
        <end position="476"/>
    </location>
</feature>
<feature type="compositionally biased region" description="Low complexity" evidence="2">
    <location>
        <begin position="605"/>
        <end position="616"/>
    </location>
</feature>
<feature type="coiled-coil region" evidence="1">
    <location>
        <begin position="61"/>
        <end position="88"/>
    </location>
</feature>
<dbReference type="RefSeq" id="XP_001838334.1">
    <property type="nucleotide sequence ID" value="XM_001838282.1"/>
</dbReference>
<dbReference type="eggNOG" id="ENOG502SVC6">
    <property type="taxonomic scope" value="Eukaryota"/>
</dbReference>
<evidence type="ECO:0000256" key="2">
    <source>
        <dbReference type="SAM" id="MobiDB-lite"/>
    </source>
</evidence>
<dbReference type="InParanoid" id="A8P2J2"/>
<evidence type="ECO:0000256" key="1">
    <source>
        <dbReference type="SAM" id="Coils"/>
    </source>
</evidence>
<feature type="region of interest" description="Disordered" evidence="2">
    <location>
        <begin position="589"/>
        <end position="616"/>
    </location>
</feature>
<evidence type="ECO:0000313" key="4">
    <source>
        <dbReference type="Proteomes" id="UP000001861"/>
    </source>
</evidence>
<feature type="region of interest" description="Disordered" evidence="2">
    <location>
        <begin position="432"/>
        <end position="484"/>
    </location>
</feature>
<keyword evidence="1" id="KW-0175">Coiled coil</keyword>
<dbReference type="KEGG" id="cci:CC1G_04778"/>
<organism evidence="3 4">
    <name type="scientific">Coprinopsis cinerea (strain Okayama-7 / 130 / ATCC MYA-4618 / FGSC 9003)</name>
    <name type="common">Inky cap fungus</name>
    <name type="synonym">Hormographiella aspergillata</name>
    <dbReference type="NCBI Taxonomy" id="240176"/>
    <lineage>
        <taxon>Eukaryota</taxon>
        <taxon>Fungi</taxon>
        <taxon>Dikarya</taxon>
        <taxon>Basidiomycota</taxon>
        <taxon>Agaricomycotina</taxon>
        <taxon>Agaricomycetes</taxon>
        <taxon>Agaricomycetidae</taxon>
        <taxon>Agaricales</taxon>
        <taxon>Agaricineae</taxon>
        <taxon>Psathyrellaceae</taxon>
        <taxon>Coprinopsis</taxon>
    </lineage>
</organism>
<dbReference type="VEuPathDB" id="FungiDB:CC1G_04778"/>
<name>A8P2J2_COPC7</name>
<dbReference type="Proteomes" id="UP000001861">
    <property type="component" value="Unassembled WGS sequence"/>
</dbReference>
<dbReference type="GeneID" id="6014914"/>
<comment type="caution">
    <text evidence="3">The sequence shown here is derived from an EMBL/GenBank/DDBJ whole genome shotgun (WGS) entry which is preliminary data.</text>
</comment>
<dbReference type="SUPFAM" id="SSF52047">
    <property type="entry name" value="RNI-like"/>
    <property type="match status" value="1"/>
</dbReference>
<dbReference type="OrthoDB" id="3053788at2759"/>
<dbReference type="OMA" id="LKMFKPF"/>
<dbReference type="AlphaFoldDB" id="A8P2J2"/>
<proteinExistence type="predicted"/>
<gene>
    <name evidence="3" type="ORF">CC1G_04778</name>
</gene>